<organism evidence="4 5">
    <name type="scientific">Fomitopsis schrenkii</name>
    <name type="common">Brown rot fungus</name>
    <dbReference type="NCBI Taxonomy" id="2126942"/>
    <lineage>
        <taxon>Eukaryota</taxon>
        <taxon>Fungi</taxon>
        <taxon>Dikarya</taxon>
        <taxon>Basidiomycota</taxon>
        <taxon>Agaricomycotina</taxon>
        <taxon>Agaricomycetes</taxon>
        <taxon>Polyporales</taxon>
        <taxon>Fomitopsis</taxon>
    </lineage>
</organism>
<feature type="region of interest" description="Disordered" evidence="2">
    <location>
        <begin position="334"/>
        <end position="364"/>
    </location>
</feature>
<evidence type="ECO:0000313" key="5">
    <source>
        <dbReference type="Proteomes" id="UP000015241"/>
    </source>
</evidence>
<evidence type="ECO:0000256" key="1">
    <source>
        <dbReference type="SAM" id="Coils"/>
    </source>
</evidence>
<dbReference type="eggNOG" id="KOG4739">
    <property type="taxonomic scope" value="Eukaryota"/>
</dbReference>
<dbReference type="Pfam" id="PF14634">
    <property type="entry name" value="zf-RING_5"/>
    <property type="match status" value="1"/>
</dbReference>
<protein>
    <recommendedName>
        <fullName evidence="3">RING-type domain-containing protein</fullName>
    </recommendedName>
</protein>
<dbReference type="EMBL" id="KE504122">
    <property type="protein sequence ID" value="EPT06033.1"/>
    <property type="molecule type" value="Genomic_DNA"/>
</dbReference>
<keyword evidence="1" id="KW-0175">Coiled coil</keyword>
<dbReference type="AlphaFoldDB" id="S8EPI4"/>
<accession>S8EPI4</accession>
<dbReference type="InterPro" id="IPR001841">
    <property type="entry name" value="Znf_RING"/>
</dbReference>
<sequence length="380" mass="42152">MSMVSTPELDFWEFVNCARCHLPFDTEGGTPPVPFWLTECGHVVCNNHLNADQSCAQCGAQGIQLIPLQKELESPMSEWFRSVPQALDSVAYATRFQMETLASLARHYKNKCVQQRSLIDRLKNEFKMLKKAVEDLKYENTQLRQDSRYQGVSSDVPNANGKRRIVYGHQHASRAHTNSSPRSVLTPMGPDRLTLPPDHQQPTFAPHAQVADQRTTPHRDRPGSSRFAQQYAYNPAESSQPGVARVSLSHQQAAPRQAIALQTQGHLSTGHAHTATQNSLSYAYLSAEAFGEAGPSSGIRPTGLRGADIEKTQMPPPPAPQMSRTYPSLQQRASFRPPAAPQLQQSSGSHRFVPPTPNRPTGTSNSALLWFIERATFHWA</sequence>
<dbReference type="OrthoDB" id="2535391at2759"/>
<feature type="coiled-coil region" evidence="1">
    <location>
        <begin position="105"/>
        <end position="146"/>
    </location>
</feature>
<keyword evidence="5" id="KW-1185">Reference proteome</keyword>
<name>S8EPI4_FOMSC</name>
<feature type="region of interest" description="Disordered" evidence="2">
    <location>
        <begin position="171"/>
        <end position="225"/>
    </location>
</feature>
<evidence type="ECO:0000259" key="3">
    <source>
        <dbReference type="Pfam" id="PF14634"/>
    </source>
</evidence>
<evidence type="ECO:0000313" key="4">
    <source>
        <dbReference type="EMBL" id="EPT06033.1"/>
    </source>
</evidence>
<reference evidence="4 5" key="1">
    <citation type="journal article" date="2012" name="Science">
        <title>The Paleozoic origin of enzymatic lignin decomposition reconstructed from 31 fungal genomes.</title>
        <authorList>
            <person name="Floudas D."/>
            <person name="Binder M."/>
            <person name="Riley R."/>
            <person name="Barry K."/>
            <person name="Blanchette R.A."/>
            <person name="Henrissat B."/>
            <person name="Martinez A.T."/>
            <person name="Otillar R."/>
            <person name="Spatafora J.W."/>
            <person name="Yadav J.S."/>
            <person name="Aerts A."/>
            <person name="Benoit I."/>
            <person name="Boyd A."/>
            <person name="Carlson A."/>
            <person name="Copeland A."/>
            <person name="Coutinho P.M."/>
            <person name="de Vries R.P."/>
            <person name="Ferreira P."/>
            <person name="Findley K."/>
            <person name="Foster B."/>
            <person name="Gaskell J."/>
            <person name="Glotzer D."/>
            <person name="Gorecki P."/>
            <person name="Heitman J."/>
            <person name="Hesse C."/>
            <person name="Hori C."/>
            <person name="Igarashi K."/>
            <person name="Jurgens J.A."/>
            <person name="Kallen N."/>
            <person name="Kersten P."/>
            <person name="Kohler A."/>
            <person name="Kuees U."/>
            <person name="Kumar T.K.A."/>
            <person name="Kuo A."/>
            <person name="LaButti K."/>
            <person name="Larrondo L.F."/>
            <person name="Lindquist E."/>
            <person name="Ling A."/>
            <person name="Lombard V."/>
            <person name="Lucas S."/>
            <person name="Lundell T."/>
            <person name="Martin R."/>
            <person name="McLaughlin D.J."/>
            <person name="Morgenstern I."/>
            <person name="Morin E."/>
            <person name="Murat C."/>
            <person name="Nagy L.G."/>
            <person name="Nolan M."/>
            <person name="Ohm R.A."/>
            <person name="Patyshakuliyeva A."/>
            <person name="Rokas A."/>
            <person name="Ruiz-Duenas F.J."/>
            <person name="Sabat G."/>
            <person name="Salamov A."/>
            <person name="Samejima M."/>
            <person name="Schmutz J."/>
            <person name="Slot J.C."/>
            <person name="St John F."/>
            <person name="Stenlid J."/>
            <person name="Sun H."/>
            <person name="Sun S."/>
            <person name="Syed K."/>
            <person name="Tsang A."/>
            <person name="Wiebenga A."/>
            <person name="Young D."/>
            <person name="Pisabarro A."/>
            <person name="Eastwood D.C."/>
            <person name="Martin F."/>
            <person name="Cullen D."/>
            <person name="Grigoriev I.V."/>
            <person name="Hibbett D.S."/>
        </authorList>
    </citation>
    <scope>NUCLEOTIDE SEQUENCE</scope>
    <source>
        <strain evidence="5">FP-58527</strain>
    </source>
</reference>
<proteinExistence type="predicted"/>
<dbReference type="Proteomes" id="UP000015241">
    <property type="component" value="Unassembled WGS sequence"/>
</dbReference>
<dbReference type="InParanoid" id="S8EPI4"/>
<feature type="domain" description="RING-type" evidence="3">
    <location>
        <begin position="16"/>
        <end position="59"/>
    </location>
</feature>
<gene>
    <name evidence="4" type="ORF">FOMPIDRAFT_1026888</name>
</gene>
<evidence type="ECO:0000256" key="2">
    <source>
        <dbReference type="SAM" id="MobiDB-lite"/>
    </source>
</evidence>
<dbReference type="STRING" id="743788.S8EPI4"/>
<dbReference type="HOGENOM" id="CLU_051880_0_0_1"/>